<dbReference type="Proteomes" id="UP000005408">
    <property type="component" value="Unassembled WGS sequence"/>
</dbReference>
<sequence>MTEGNSDKRATLNLTSLCKDEAFFGVSENLIGNKCTITFNLSQNRSNPLPVVYRFFLNSSVFRVPLDTAPPTKTLYNVVLTCILYKPIPYITTELTGECLKDQNVGTTPESEVIYKPRTIFSSSVQDIVLGIVFSVFALSIVFVTVYYQYRRYRRRRRMQQYLSTPHTDPFERLQDHMEE</sequence>
<proteinExistence type="predicted"/>
<organism evidence="2 3">
    <name type="scientific">Magallana gigas</name>
    <name type="common">Pacific oyster</name>
    <name type="synonym">Crassostrea gigas</name>
    <dbReference type="NCBI Taxonomy" id="29159"/>
    <lineage>
        <taxon>Eukaryota</taxon>
        <taxon>Metazoa</taxon>
        <taxon>Spiralia</taxon>
        <taxon>Lophotrochozoa</taxon>
        <taxon>Mollusca</taxon>
        <taxon>Bivalvia</taxon>
        <taxon>Autobranchia</taxon>
        <taxon>Pteriomorphia</taxon>
        <taxon>Ostreida</taxon>
        <taxon>Ostreoidea</taxon>
        <taxon>Ostreidae</taxon>
        <taxon>Magallana</taxon>
    </lineage>
</organism>
<dbReference type="AlphaFoldDB" id="A0A8W8L5K3"/>
<reference evidence="2" key="1">
    <citation type="submission" date="2022-08" db="UniProtKB">
        <authorList>
            <consortium name="EnsemblMetazoa"/>
        </authorList>
    </citation>
    <scope>IDENTIFICATION</scope>
    <source>
        <strain evidence="2">05x7-T-G4-1.051#20</strain>
    </source>
</reference>
<keyword evidence="1" id="KW-0812">Transmembrane</keyword>
<keyword evidence="1" id="KW-1133">Transmembrane helix</keyword>
<feature type="transmembrane region" description="Helical" evidence="1">
    <location>
        <begin position="128"/>
        <end position="150"/>
    </location>
</feature>
<keyword evidence="3" id="KW-1185">Reference proteome</keyword>
<name>A0A8W8L5K3_MAGGI</name>
<dbReference type="EnsemblMetazoa" id="G2656.1">
    <property type="protein sequence ID" value="G2656.1:cds"/>
    <property type="gene ID" value="G2656"/>
</dbReference>
<evidence type="ECO:0000313" key="3">
    <source>
        <dbReference type="Proteomes" id="UP000005408"/>
    </source>
</evidence>
<keyword evidence="1" id="KW-0472">Membrane</keyword>
<protein>
    <submittedName>
        <fullName evidence="2">Uncharacterized protein</fullName>
    </submittedName>
</protein>
<evidence type="ECO:0000313" key="2">
    <source>
        <dbReference type="EnsemblMetazoa" id="G2656.1:cds"/>
    </source>
</evidence>
<accession>A0A8W8L5K3</accession>
<evidence type="ECO:0000256" key="1">
    <source>
        <dbReference type="SAM" id="Phobius"/>
    </source>
</evidence>